<dbReference type="PROSITE" id="PS00079">
    <property type="entry name" value="MULTICOPPER_OXIDASE1"/>
    <property type="match status" value="1"/>
</dbReference>
<dbReference type="Gene3D" id="2.60.40.420">
    <property type="entry name" value="Cupredoxins - blue copper proteins"/>
    <property type="match status" value="3"/>
</dbReference>
<dbReference type="AlphaFoldDB" id="A0AAE1HAY9"/>
<dbReference type="CDD" id="cd13884">
    <property type="entry name" value="CuRO_2_tcLCC_insect_like"/>
    <property type="match status" value="1"/>
</dbReference>
<dbReference type="Pfam" id="PF07731">
    <property type="entry name" value="Cu-oxidase_2"/>
    <property type="match status" value="1"/>
</dbReference>
<feature type="domain" description="Plastocyanin-like" evidence="5">
    <location>
        <begin position="267"/>
        <end position="421"/>
    </location>
</feature>
<dbReference type="InterPro" id="IPR011706">
    <property type="entry name" value="Cu-oxidase_C"/>
</dbReference>
<dbReference type="FunFam" id="2.60.40.420:FF:000045">
    <property type="entry name" value="Laccase 2"/>
    <property type="match status" value="1"/>
</dbReference>
<comment type="caution">
    <text evidence="8">The sequence shown here is derived from an EMBL/GenBank/DDBJ whole genome shotgun (WGS) entry which is preliminary data.</text>
</comment>
<dbReference type="InterPro" id="IPR033138">
    <property type="entry name" value="Cu_oxidase_CS"/>
</dbReference>
<evidence type="ECO:0000256" key="4">
    <source>
        <dbReference type="SAM" id="MobiDB-lite"/>
    </source>
</evidence>
<dbReference type="InterPro" id="IPR045087">
    <property type="entry name" value="Cu-oxidase_fam"/>
</dbReference>
<evidence type="ECO:0000313" key="9">
    <source>
        <dbReference type="Proteomes" id="UP001219518"/>
    </source>
</evidence>
<reference evidence="8" key="1">
    <citation type="submission" date="2021-07" db="EMBL/GenBank/DDBJ databases">
        <authorList>
            <person name="Catto M.A."/>
            <person name="Jacobson A."/>
            <person name="Kennedy G."/>
            <person name="Labadie P."/>
            <person name="Hunt B.G."/>
            <person name="Srinivasan R."/>
        </authorList>
    </citation>
    <scope>NUCLEOTIDE SEQUENCE</scope>
    <source>
        <strain evidence="8">PL_HMW_Pooled</strain>
        <tissue evidence="8">Head</tissue>
    </source>
</reference>
<protein>
    <submittedName>
        <fullName evidence="8">L-ascorbate oxidase</fullName>
    </submittedName>
</protein>
<evidence type="ECO:0000256" key="1">
    <source>
        <dbReference type="ARBA" id="ARBA00010609"/>
    </source>
</evidence>
<dbReference type="GO" id="GO:0016491">
    <property type="term" value="F:oxidoreductase activity"/>
    <property type="evidence" value="ECO:0007669"/>
    <property type="project" value="UniProtKB-KW"/>
</dbReference>
<dbReference type="Proteomes" id="UP001219518">
    <property type="component" value="Unassembled WGS sequence"/>
</dbReference>
<feature type="compositionally biased region" description="Low complexity" evidence="4">
    <location>
        <begin position="40"/>
        <end position="52"/>
    </location>
</feature>
<dbReference type="GO" id="GO:0006826">
    <property type="term" value="P:iron ion transport"/>
    <property type="evidence" value="ECO:0007669"/>
    <property type="project" value="TreeGrafter"/>
</dbReference>
<dbReference type="SUPFAM" id="SSF49503">
    <property type="entry name" value="Cupredoxins"/>
    <property type="match status" value="3"/>
</dbReference>
<reference evidence="8" key="2">
    <citation type="journal article" date="2023" name="BMC Genomics">
        <title>Pest status, molecular evolution, and epigenetic factors derived from the genome assembly of Frankliniella fusca, a thysanopteran phytovirus vector.</title>
        <authorList>
            <person name="Catto M.A."/>
            <person name="Labadie P.E."/>
            <person name="Jacobson A.L."/>
            <person name="Kennedy G.G."/>
            <person name="Srinivasan R."/>
            <person name="Hunt B.G."/>
        </authorList>
    </citation>
    <scope>NUCLEOTIDE SEQUENCE</scope>
    <source>
        <strain evidence="8">PL_HMW_Pooled</strain>
    </source>
</reference>
<dbReference type="InterPro" id="IPR008972">
    <property type="entry name" value="Cupredoxin"/>
</dbReference>
<dbReference type="InterPro" id="IPR002355">
    <property type="entry name" value="Cu_oxidase_Cu_BS"/>
</dbReference>
<dbReference type="GO" id="GO:0005507">
    <property type="term" value="F:copper ion binding"/>
    <property type="evidence" value="ECO:0007669"/>
    <property type="project" value="InterPro"/>
</dbReference>
<dbReference type="Pfam" id="PF07732">
    <property type="entry name" value="Cu-oxidase_3"/>
    <property type="match status" value="1"/>
</dbReference>
<feature type="domain" description="Plastocyanin-like" evidence="7">
    <location>
        <begin position="139"/>
        <end position="251"/>
    </location>
</feature>
<dbReference type="PANTHER" id="PTHR11709:SF232">
    <property type="entry name" value="STRAW, ISOFORM G"/>
    <property type="match status" value="1"/>
</dbReference>
<keyword evidence="9" id="KW-1185">Reference proteome</keyword>
<sequence length="709" mass="78220">MAVPHECDKDAARRGEIATVLNHRAPRARGTRGHSKLPGAAASRHSAAAMRSPPTTKTTVLPRGLGLRALGALLVTGLTLLGGADGQKWKTELGPCYRDCTKDPEPRTCYYVFVEEIYATLTQACGNCSLGNETQCYQNDCVFADGVERTMYSINRMLPGPAIHVCRGDTIRVDLRVHLPGHAETIHWHGLPQADTPWMDGVAWVTQCPVIYGNTFRYEFLAEPAGTYFYHSHSGLHKVNGVVGCMIIRDSHENNVHCHKYDYDLGEHVILLQDWMHVPAEFVLPGLAHRITGQPADACLINGQGSYTRPSTGNTTKTPLAVFEISPGKRYRFRIINAGSLSCPIQIQFESHTMIVIAADGLDIEPQSANSLVTISGERWDVVITGKKRPTAGAYWIYVRTVGFCTNQGFSEQRALLVYKGANSRVPATAAPAVRQHRQLPTGTVVNPPGDCEGSTQVCASELSAAVPPTDYTTRPRSKAQKLVFFRLRFDFLPPPELFDAGNGMNDYEKFLAFGSTNLAATLNKISYTEPSAPFLTQPGKAPYCNEDRKPQRCANETVCDCAHLVKVPYDKTIDVIIVETSDINLGDNSTNLLAHPMHLHGTSFSCMGMGTLRNITNGTERAETVYDLWERRALPTSVPHPALKDVLTLPGAGWAWFRFRATNRGCWFFHCHFQYHMAGGMEAVIQVGETKQLPKPPRNFPKCSNYFG</sequence>
<dbReference type="PROSITE" id="PS00080">
    <property type="entry name" value="MULTICOPPER_OXIDASE2"/>
    <property type="match status" value="1"/>
</dbReference>
<name>A0AAE1HAY9_9NEOP</name>
<feature type="region of interest" description="Disordered" evidence="4">
    <location>
        <begin position="23"/>
        <end position="58"/>
    </location>
</feature>
<dbReference type="Pfam" id="PF00394">
    <property type="entry name" value="Cu-oxidase"/>
    <property type="match status" value="1"/>
</dbReference>
<dbReference type="EMBL" id="JAHWGI010000723">
    <property type="protein sequence ID" value="KAK3917446.1"/>
    <property type="molecule type" value="Genomic_DNA"/>
</dbReference>
<accession>A0AAE1HAY9</accession>
<evidence type="ECO:0000313" key="8">
    <source>
        <dbReference type="EMBL" id="KAK3917446.1"/>
    </source>
</evidence>
<feature type="domain" description="Plastocyanin-like" evidence="6">
    <location>
        <begin position="535"/>
        <end position="689"/>
    </location>
</feature>
<evidence type="ECO:0000259" key="6">
    <source>
        <dbReference type="Pfam" id="PF07731"/>
    </source>
</evidence>
<evidence type="ECO:0000259" key="5">
    <source>
        <dbReference type="Pfam" id="PF00394"/>
    </source>
</evidence>
<evidence type="ECO:0000256" key="3">
    <source>
        <dbReference type="ARBA" id="ARBA00023002"/>
    </source>
</evidence>
<dbReference type="InterPro" id="IPR001117">
    <property type="entry name" value="Cu-oxidase_2nd"/>
</dbReference>
<dbReference type="InterPro" id="IPR011707">
    <property type="entry name" value="Cu-oxidase-like_N"/>
</dbReference>
<gene>
    <name evidence="8" type="ORF">KUF71_006977</name>
</gene>
<dbReference type="CDD" id="cd13858">
    <property type="entry name" value="CuRO_1_tcLCC2_insect_like"/>
    <property type="match status" value="1"/>
</dbReference>
<dbReference type="PANTHER" id="PTHR11709">
    <property type="entry name" value="MULTI-COPPER OXIDASE"/>
    <property type="match status" value="1"/>
</dbReference>
<keyword evidence="3" id="KW-0560">Oxidoreductase</keyword>
<proteinExistence type="inferred from homology"/>
<dbReference type="GO" id="GO:0005886">
    <property type="term" value="C:plasma membrane"/>
    <property type="evidence" value="ECO:0007669"/>
    <property type="project" value="TreeGrafter"/>
</dbReference>
<feature type="compositionally biased region" description="Basic residues" evidence="4">
    <location>
        <begin position="24"/>
        <end position="35"/>
    </location>
</feature>
<evidence type="ECO:0000256" key="2">
    <source>
        <dbReference type="ARBA" id="ARBA00022723"/>
    </source>
</evidence>
<organism evidence="8 9">
    <name type="scientific">Frankliniella fusca</name>
    <dbReference type="NCBI Taxonomy" id="407009"/>
    <lineage>
        <taxon>Eukaryota</taxon>
        <taxon>Metazoa</taxon>
        <taxon>Ecdysozoa</taxon>
        <taxon>Arthropoda</taxon>
        <taxon>Hexapoda</taxon>
        <taxon>Insecta</taxon>
        <taxon>Pterygota</taxon>
        <taxon>Neoptera</taxon>
        <taxon>Paraneoptera</taxon>
        <taxon>Thysanoptera</taxon>
        <taxon>Terebrantia</taxon>
        <taxon>Thripoidea</taxon>
        <taxon>Thripidae</taxon>
        <taxon>Frankliniella</taxon>
    </lineage>
</organism>
<evidence type="ECO:0000259" key="7">
    <source>
        <dbReference type="Pfam" id="PF07732"/>
    </source>
</evidence>
<comment type="similarity">
    <text evidence="1">Belongs to the multicopper oxidase family.</text>
</comment>
<keyword evidence="2" id="KW-0479">Metal-binding</keyword>